<keyword evidence="3" id="KW-1185">Reference proteome</keyword>
<dbReference type="InterPro" id="IPR004435">
    <property type="entry name" value="MobB_dom"/>
</dbReference>
<dbReference type="PANTHER" id="PTHR40072">
    <property type="entry name" value="MOLYBDOPTERIN-GUANINE DINUCLEOTIDE BIOSYNTHESIS ADAPTER PROTEIN-RELATED"/>
    <property type="match status" value="1"/>
</dbReference>
<proteinExistence type="predicted"/>
<name>A0A926F2X7_9FIRM</name>
<dbReference type="Proteomes" id="UP000601522">
    <property type="component" value="Unassembled WGS sequence"/>
</dbReference>
<reference evidence="2 3" key="1">
    <citation type="submission" date="2020-08" db="EMBL/GenBank/DDBJ databases">
        <title>Genome public.</title>
        <authorList>
            <person name="Liu C."/>
            <person name="Sun Q."/>
        </authorList>
    </citation>
    <scope>NUCLEOTIDE SEQUENCE [LARGE SCALE GENOMIC DNA]</scope>
    <source>
        <strain evidence="2 3">NSJ-26</strain>
    </source>
</reference>
<dbReference type="AlphaFoldDB" id="A0A926F2X7"/>
<dbReference type="Gene3D" id="3.40.50.300">
    <property type="entry name" value="P-loop containing nucleotide triphosphate hydrolases"/>
    <property type="match status" value="1"/>
</dbReference>
<dbReference type="InterPro" id="IPR052539">
    <property type="entry name" value="MGD_biosynthesis_adapter"/>
</dbReference>
<dbReference type="InterPro" id="IPR027417">
    <property type="entry name" value="P-loop_NTPase"/>
</dbReference>
<dbReference type="EMBL" id="JACRTK010000003">
    <property type="protein sequence ID" value="MBC8591007.1"/>
    <property type="molecule type" value="Genomic_DNA"/>
</dbReference>
<dbReference type="CDD" id="cd03116">
    <property type="entry name" value="MobB"/>
    <property type="match status" value="1"/>
</dbReference>
<dbReference type="NCBIfam" id="TIGR00176">
    <property type="entry name" value="mobB"/>
    <property type="match status" value="1"/>
</dbReference>
<feature type="domain" description="Molybdopterin-guanine dinucleotide biosynthesis protein B (MobB)" evidence="1">
    <location>
        <begin position="8"/>
        <end position="136"/>
    </location>
</feature>
<dbReference type="GO" id="GO:0005525">
    <property type="term" value="F:GTP binding"/>
    <property type="evidence" value="ECO:0007669"/>
    <property type="project" value="InterPro"/>
</dbReference>
<protein>
    <submittedName>
        <fullName evidence="2">Molybdopterin-guanine dinucleotide biosynthesis protein B</fullName>
    </submittedName>
</protein>
<evidence type="ECO:0000313" key="3">
    <source>
        <dbReference type="Proteomes" id="UP000601522"/>
    </source>
</evidence>
<evidence type="ECO:0000313" key="2">
    <source>
        <dbReference type="EMBL" id="MBC8591007.1"/>
    </source>
</evidence>
<dbReference type="RefSeq" id="WP_249323845.1">
    <property type="nucleotide sequence ID" value="NZ_JACRTK010000003.1"/>
</dbReference>
<dbReference type="PANTHER" id="PTHR40072:SF1">
    <property type="entry name" value="MOLYBDOPTERIN-GUANINE DINUCLEOTIDE BIOSYNTHESIS ADAPTER PROTEIN"/>
    <property type="match status" value="1"/>
</dbReference>
<organism evidence="2 3">
    <name type="scientific">Wansuia hejianensis</name>
    <dbReference type="NCBI Taxonomy" id="2763667"/>
    <lineage>
        <taxon>Bacteria</taxon>
        <taxon>Bacillati</taxon>
        <taxon>Bacillota</taxon>
        <taxon>Clostridia</taxon>
        <taxon>Lachnospirales</taxon>
        <taxon>Lachnospiraceae</taxon>
        <taxon>Wansuia</taxon>
    </lineage>
</organism>
<dbReference type="SUPFAM" id="SSF52540">
    <property type="entry name" value="P-loop containing nucleoside triphosphate hydrolases"/>
    <property type="match status" value="1"/>
</dbReference>
<dbReference type="GO" id="GO:0006777">
    <property type="term" value="P:Mo-molybdopterin cofactor biosynthetic process"/>
    <property type="evidence" value="ECO:0007669"/>
    <property type="project" value="InterPro"/>
</dbReference>
<evidence type="ECO:0000259" key="1">
    <source>
        <dbReference type="Pfam" id="PF03205"/>
    </source>
</evidence>
<gene>
    <name evidence="2" type="primary">mobB</name>
    <name evidence="2" type="ORF">H8689_07755</name>
</gene>
<dbReference type="Pfam" id="PF03205">
    <property type="entry name" value="MobB"/>
    <property type="match status" value="1"/>
</dbReference>
<accession>A0A926F2X7</accession>
<sequence>MKNHKQKIIAISGVKNSGKTTLITNLIPLLKEKGIKIATIKHDGHDFDPDVEGTDSYRHRKAGAYGVGVFSKNKWMVIKEEVNIPVFDLVDQFPEADLILLEGFKYSNFPKVEIVRSEISSHPVSNPETVIAYISDLEIFSHEIKQFRLEEIKELSDYIYKHIIKE</sequence>
<comment type="caution">
    <text evidence="2">The sequence shown here is derived from an EMBL/GenBank/DDBJ whole genome shotgun (WGS) entry which is preliminary data.</text>
</comment>